<keyword evidence="3" id="KW-1185">Reference proteome</keyword>
<dbReference type="Proteomes" id="UP001143543">
    <property type="component" value="Unassembled WGS sequence"/>
</dbReference>
<keyword evidence="1" id="KW-0472">Membrane</keyword>
<reference evidence="2" key="1">
    <citation type="submission" date="2022-07" db="EMBL/GenBank/DDBJ databases">
        <title>Taxonomy of Novel Oxalotrophic and Methylotrophic Bacteria.</title>
        <authorList>
            <person name="Sahin N."/>
            <person name="Tani A."/>
        </authorList>
    </citation>
    <scope>NUCLEOTIDE SEQUENCE</scope>
    <source>
        <strain evidence="2">Y10</strain>
    </source>
</reference>
<accession>A0ABQ5ML84</accession>
<dbReference type="EMBL" id="BRVO01000003">
    <property type="protein sequence ID" value="GLB50170.1"/>
    <property type="molecule type" value="Genomic_DNA"/>
</dbReference>
<keyword evidence="1" id="KW-1133">Transmembrane helix</keyword>
<feature type="transmembrane region" description="Helical" evidence="1">
    <location>
        <begin position="32"/>
        <end position="51"/>
    </location>
</feature>
<feature type="transmembrane region" description="Helical" evidence="1">
    <location>
        <begin position="102"/>
        <end position="120"/>
    </location>
</feature>
<dbReference type="RefSeq" id="WP_281765802.1">
    <property type="nucleotide sequence ID" value="NZ_BRVO01000003.1"/>
</dbReference>
<gene>
    <name evidence="2" type="ORF">Y10_25380</name>
</gene>
<sequence>MLKKIHYILLTVILLITEIIIALYVHDNFIRPVFGDYLIVFLVYTGIKSVINLKPITAIIITMLFAYFVEIMQYVHIVEKLGYTHNLATRLFLGSSFSWEDMLAYTLGGLTIFYVEYWVIKKLFK</sequence>
<name>A0ABQ5ML84_9FLAO</name>
<dbReference type="Pfam" id="PF10990">
    <property type="entry name" value="DUF2809"/>
    <property type="match status" value="1"/>
</dbReference>
<keyword evidence="1" id="KW-0812">Transmembrane</keyword>
<evidence type="ECO:0000313" key="3">
    <source>
        <dbReference type="Proteomes" id="UP001143543"/>
    </source>
</evidence>
<comment type="caution">
    <text evidence="2">The sequence shown here is derived from an EMBL/GenBank/DDBJ whole genome shotgun (WGS) entry which is preliminary data.</text>
</comment>
<evidence type="ECO:0000256" key="1">
    <source>
        <dbReference type="SAM" id="Phobius"/>
    </source>
</evidence>
<organism evidence="2 3">
    <name type="scientific">Neptunitalea lumnitzerae</name>
    <dbReference type="NCBI Taxonomy" id="2965509"/>
    <lineage>
        <taxon>Bacteria</taxon>
        <taxon>Pseudomonadati</taxon>
        <taxon>Bacteroidota</taxon>
        <taxon>Flavobacteriia</taxon>
        <taxon>Flavobacteriales</taxon>
        <taxon>Flavobacteriaceae</taxon>
        <taxon>Neptunitalea</taxon>
    </lineage>
</organism>
<proteinExistence type="predicted"/>
<evidence type="ECO:0000313" key="2">
    <source>
        <dbReference type="EMBL" id="GLB50170.1"/>
    </source>
</evidence>
<dbReference type="InterPro" id="IPR021257">
    <property type="entry name" value="DUF2809"/>
</dbReference>
<feature type="transmembrane region" description="Helical" evidence="1">
    <location>
        <begin position="7"/>
        <end position="26"/>
    </location>
</feature>
<feature type="transmembrane region" description="Helical" evidence="1">
    <location>
        <begin position="58"/>
        <end position="77"/>
    </location>
</feature>
<protein>
    <submittedName>
        <fullName evidence="2">Membrane protein</fullName>
    </submittedName>
</protein>